<feature type="coiled-coil region" evidence="1">
    <location>
        <begin position="53"/>
        <end position="80"/>
    </location>
</feature>
<organism evidence="3 4">
    <name type="scientific">Gaetbulibacter aestuarii</name>
    <dbReference type="NCBI Taxonomy" id="1502358"/>
    <lineage>
        <taxon>Bacteria</taxon>
        <taxon>Pseudomonadati</taxon>
        <taxon>Bacteroidota</taxon>
        <taxon>Flavobacteriia</taxon>
        <taxon>Flavobacteriales</taxon>
        <taxon>Flavobacteriaceae</taxon>
        <taxon>Gaetbulibacter</taxon>
    </lineage>
</organism>
<keyword evidence="4" id="KW-1185">Reference proteome</keyword>
<dbReference type="RefSeq" id="WP_344741767.1">
    <property type="nucleotide sequence ID" value="NZ_BAABAY010000006.1"/>
</dbReference>
<proteinExistence type="predicted"/>
<dbReference type="EMBL" id="JBAWKB010000004">
    <property type="protein sequence ID" value="MFH6772774.1"/>
    <property type="molecule type" value="Genomic_DNA"/>
</dbReference>
<evidence type="ECO:0000313" key="4">
    <source>
        <dbReference type="Proteomes" id="UP001610100"/>
    </source>
</evidence>
<evidence type="ECO:0000256" key="1">
    <source>
        <dbReference type="SAM" id="Coils"/>
    </source>
</evidence>
<feature type="transmembrane region" description="Helical" evidence="2">
    <location>
        <begin position="12"/>
        <end position="32"/>
    </location>
</feature>
<keyword evidence="2" id="KW-0472">Membrane</keyword>
<protein>
    <submittedName>
        <fullName evidence="3">Chromosome partitioning protein ParA</fullName>
    </submittedName>
</protein>
<gene>
    <name evidence="3" type="ORF">V8G58_12595</name>
</gene>
<sequence>MENNKSNTPLKVGLVIAVVLFIATGFYTLNLYKSSKENEQQLTEEKQLVMNDLNAMAKQYDQAINENDIANANLVEARARIQGLIDSLKISETNVKSLWRYKTKYLSLQKEMDKLLAQNDSLKVQNSYLATSLDSTRVRLEERTVFTDSLLLQNTALAEVVENAAVLSALDMKASGVIVRTSGKVIPTERARRSDKIRVCFLVAKNKLVQPGDEELYIQVLGPSKQVMGLNEQVTFGEGEMAKTINYSTISKFNYEGSSLNICEFIDKTSEADFPEGRYTVNVYNKKDLVSTSEFSLQ</sequence>
<reference evidence="3 4" key="1">
    <citation type="submission" date="2024-02" db="EMBL/GenBank/DDBJ databases">
        <title>A Gaetbulibacter species isolated from tidal flats and genomic insights of their niches.</title>
        <authorList>
            <person name="Ye Y."/>
        </authorList>
    </citation>
    <scope>NUCLEOTIDE SEQUENCE [LARGE SCALE GENOMIC DNA]</scope>
    <source>
        <strain evidence="3 4">KYW382</strain>
    </source>
</reference>
<dbReference type="Proteomes" id="UP001610100">
    <property type="component" value="Unassembled WGS sequence"/>
</dbReference>
<accession>A0ABW7N136</accession>
<evidence type="ECO:0000256" key="2">
    <source>
        <dbReference type="SAM" id="Phobius"/>
    </source>
</evidence>
<keyword evidence="2" id="KW-0812">Transmembrane</keyword>
<comment type="caution">
    <text evidence="3">The sequence shown here is derived from an EMBL/GenBank/DDBJ whole genome shotgun (WGS) entry which is preliminary data.</text>
</comment>
<evidence type="ECO:0000313" key="3">
    <source>
        <dbReference type="EMBL" id="MFH6772774.1"/>
    </source>
</evidence>
<keyword evidence="1" id="KW-0175">Coiled coil</keyword>
<keyword evidence="2" id="KW-1133">Transmembrane helix</keyword>
<name>A0ABW7N136_9FLAO</name>